<evidence type="ECO:0000313" key="2">
    <source>
        <dbReference type="EMBL" id="RAL68484.1"/>
    </source>
</evidence>
<sequence length="181" mass="20760">MYLPFIGRLCLSEYLALISSFFLVGLEAIIRILTLALPSTILKLCYRASRRAFNRFTSAAAKRSETRKQDISTSIRMLQTFEVWVCLTDKERCLAFTLVERGYDVWLGNNRGNKYSKKSIHHSPSDIAFWNFSIDEFAFHDIPDTIQYILDTTFCAFAVIHWILARNSSSICNFGCSSEAQ</sequence>
<gene>
    <name evidence="2" type="ORF">DID88_007212</name>
</gene>
<dbReference type="AlphaFoldDB" id="A0A395J8P4"/>
<evidence type="ECO:0000256" key="1">
    <source>
        <dbReference type="SAM" id="Phobius"/>
    </source>
</evidence>
<evidence type="ECO:0000313" key="3">
    <source>
        <dbReference type="Proteomes" id="UP000249056"/>
    </source>
</evidence>
<feature type="transmembrane region" description="Helical" evidence="1">
    <location>
        <begin position="20"/>
        <end position="46"/>
    </location>
</feature>
<name>A0A395J8P4_9HELO</name>
<organism evidence="2 3">
    <name type="scientific">Monilinia fructigena</name>
    <dbReference type="NCBI Taxonomy" id="38457"/>
    <lineage>
        <taxon>Eukaryota</taxon>
        <taxon>Fungi</taxon>
        <taxon>Dikarya</taxon>
        <taxon>Ascomycota</taxon>
        <taxon>Pezizomycotina</taxon>
        <taxon>Leotiomycetes</taxon>
        <taxon>Helotiales</taxon>
        <taxon>Sclerotiniaceae</taxon>
        <taxon>Monilinia</taxon>
    </lineage>
</organism>
<dbReference type="SUPFAM" id="SSF53474">
    <property type="entry name" value="alpha/beta-Hydrolases"/>
    <property type="match status" value="1"/>
</dbReference>
<dbReference type="Proteomes" id="UP000249056">
    <property type="component" value="Unassembled WGS sequence"/>
</dbReference>
<protein>
    <submittedName>
        <fullName evidence="2">Uncharacterized protein</fullName>
    </submittedName>
</protein>
<dbReference type="PANTHER" id="PTHR11005">
    <property type="entry name" value="LYSOSOMAL ACID LIPASE-RELATED"/>
    <property type="match status" value="1"/>
</dbReference>
<comment type="caution">
    <text evidence="2">The sequence shown here is derived from an EMBL/GenBank/DDBJ whole genome shotgun (WGS) entry which is preliminary data.</text>
</comment>
<accession>A0A395J8P4</accession>
<keyword evidence="1" id="KW-0472">Membrane</keyword>
<reference evidence="2 3" key="1">
    <citation type="submission" date="2018-06" db="EMBL/GenBank/DDBJ databases">
        <title>Genome Sequence of the Brown Rot Fungal Pathogen Monilinia fructigena.</title>
        <authorList>
            <person name="Landi L."/>
            <person name="De Miccolis Angelini R.M."/>
            <person name="Pollastro S."/>
            <person name="Abate D."/>
            <person name="Faretra F."/>
            <person name="Romanazzi G."/>
        </authorList>
    </citation>
    <scope>NUCLEOTIDE SEQUENCE [LARGE SCALE GENOMIC DNA]</scope>
    <source>
        <strain evidence="2 3">Mfrg269</strain>
    </source>
</reference>
<dbReference type="InterPro" id="IPR029058">
    <property type="entry name" value="AB_hydrolase_fold"/>
</dbReference>
<dbReference type="Gene3D" id="3.40.50.1820">
    <property type="entry name" value="alpha/beta hydrolase"/>
    <property type="match status" value="1"/>
</dbReference>
<proteinExistence type="predicted"/>
<keyword evidence="1" id="KW-1133">Transmembrane helix</keyword>
<dbReference type="EMBL" id="QKRW01000001">
    <property type="protein sequence ID" value="RAL68484.1"/>
    <property type="molecule type" value="Genomic_DNA"/>
</dbReference>
<keyword evidence="1" id="KW-0812">Transmembrane</keyword>
<dbReference type="OrthoDB" id="9974421at2759"/>
<keyword evidence="3" id="KW-1185">Reference proteome</keyword>